<keyword evidence="3" id="KW-1185">Reference proteome</keyword>
<dbReference type="InterPro" id="IPR027417">
    <property type="entry name" value="P-loop_NTPase"/>
</dbReference>
<dbReference type="SUPFAM" id="SSF52540">
    <property type="entry name" value="P-loop containing nucleoside triphosphate hydrolases"/>
    <property type="match status" value="1"/>
</dbReference>
<proteinExistence type="predicted"/>
<dbReference type="EMBL" id="RBWV01000013">
    <property type="protein sequence ID" value="RKS72715.1"/>
    <property type="molecule type" value="Genomic_DNA"/>
</dbReference>
<dbReference type="NCBIfam" id="NF038085">
    <property type="entry name" value="MSMEG_6728_fam"/>
    <property type="match status" value="1"/>
</dbReference>
<dbReference type="RefSeq" id="WP_183061995.1">
    <property type="nucleotide sequence ID" value="NZ_RBWV01000013.1"/>
</dbReference>
<dbReference type="InParanoid" id="A0A420XN73"/>
<dbReference type="AlphaFoldDB" id="A0A420XN73"/>
<dbReference type="Pfam" id="PF03013">
    <property type="entry name" value="Pyr_excise"/>
    <property type="match status" value="1"/>
</dbReference>
<comment type="caution">
    <text evidence="2">The sequence shown here is derived from an EMBL/GenBank/DDBJ whole genome shotgun (WGS) entry which is preliminary data.</text>
</comment>
<accession>A0A420XN73</accession>
<gene>
    <name evidence="2" type="ORF">CLV35_2964</name>
</gene>
<reference evidence="2 3" key="1">
    <citation type="submission" date="2018-10" db="EMBL/GenBank/DDBJ databases">
        <title>Genomic Encyclopedia of Archaeal and Bacterial Type Strains, Phase II (KMG-II): from individual species to whole genera.</title>
        <authorList>
            <person name="Goeker M."/>
        </authorList>
    </citation>
    <scope>NUCLEOTIDE SEQUENCE [LARGE SCALE GENOMIC DNA]</scope>
    <source>
        <strain evidence="2 3">RP-AC37</strain>
    </source>
</reference>
<protein>
    <submittedName>
        <fullName evidence="2">Uncharacterized protein</fullName>
    </submittedName>
</protein>
<evidence type="ECO:0000313" key="3">
    <source>
        <dbReference type="Proteomes" id="UP000281955"/>
    </source>
</evidence>
<dbReference type="Proteomes" id="UP000281955">
    <property type="component" value="Unassembled WGS sequence"/>
</dbReference>
<feature type="region of interest" description="Disordered" evidence="1">
    <location>
        <begin position="223"/>
        <end position="247"/>
    </location>
</feature>
<organism evidence="2 3">
    <name type="scientific">Motilibacter peucedani</name>
    <dbReference type="NCBI Taxonomy" id="598650"/>
    <lineage>
        <taxon>Bacteria</taxon>
        <taxon>Bacillati</taxon>
        <taxon>Actinomycetota</taxon>
        <taxon>Actinomycetes</taxon>
        <taxon>Motilibacterales</taxon>
        <taxon>Motilibacteraceae</taxon>
        <taxon>Motilibacter</taxon>
    </lineage>
</organism>
<dbReference type="Gene3D" id="3.40.50.300">
    <property type="entry name" value="P-loop containing nucleotide triphosphate hydrolases"/>
    <property type="match status" value="1"/>
</dbReference>
<sequence>MQTFVPYPGFVDSARILDDRRLGKQRVETFQILRALTWPTYAWKNHPATRMWRGFVPALVCYGLACIDAWERRGRLDATRSSLLEFTGGVVPEWSQLRATGQLPPWLGHSPVHISHQSALVRKDPEFYRPFFPDVPDDLPYLWPSPSFPRWPVRRPALEALPEEEALAMLGFTEMRPWQRAAVDAALAGSDAVVPVPPGQGATSAGLLAAMVTLGRTLWVAPGPALPEHPGEHEEQRPAAPASKLSTSVARAPSAADLAAMEDEGRADPEFRFVRPGDLASAWTADTGLVVVEGEDVDPGPLPRRVPLLRLVPDVEATPARR</sequence>
<evidence type="ECO:0000256" key="1">
    <source>
        <dbReference type="SAM" id="MobiDB-lite"/>
    </source>
</evidence>
<evidence type="ECO:0000313" key="2">
    <source>
        <dbReference type="EMBL" id="RKS72715.1"/>
    </source>
</evidence>
<dbReference type="InterPro" id="IPR004260">
    <property type="entry name" value="Pyr-dimer_DNA_glycosylase"/>
</dbReference>
<name>A0A420XN73_9ACTN</name>